<feature type="signal peptide" evidence="1">
    <location>
        <begin position="1"/>
        <end position="26"/>
    </location>
</feature>
<evidence type="ECO:0000313" key="3">
    <source>
        <dbReference type="Proteomes" id="UP000282312"/>
    </source>
</evidence>
<evidence type="ECO:0000256" key="1">
    <source>
        <dbReference type="SAM" id="SignalP"/>
    </source>
</evidence>
<dbReference type="GO" id="GO:0006644">
    <property type="term" value="P:phospholipid metabolic process"/>
    <property type="evidence" value="ECO:0007669"/>
    <property type="project" value="InterPro"/>
</dbReference>
<name>A0A3N9WXL3_9ACTN</name>
<evidence type="ECO:0008006" key="4">
    <source>
        <dbReference type="Google" id="ProtNLM"/>
    </source>
</evidence>
<keyword evidence="3" id="KW-1185">Reference proteome</keyword>
<dbReference type="Gene3D" id="1.20.90.10">
    <property type="entry name" value="Phospholipase A2 domain"/>
    <property type="match status" value="1"/>
</dbReference>
<protein>
    <recommendedName>
        <fullName evidence="4">Phospholipase</fullName>
    </recommendedName>
</protein>
<comment type="caution">
    <text evidence="2">The sequence shown here is derived from an EMBL/GenBank/DDBJ whole genome shotgun (WGS) entry which is preliminary data.</text>
</comment>
<gene>
    <name evidence="2" type="ORF">DLJ59_07160</name>
</gene>
<dbReference type="InterPro" id="IPR015141">
    <property type="entry name" value="PLipase_A2_prok/fun"/>
</dbReference>
<dbReference type="GO" id="GO:0050482">
    <property type="term" value="P:arachidonate secretion"/>
    <property type="evidence" value="ECO:0007669"/>
    <property type="project" value="InterPro"/>
</dbReference>
<feature type="chain" id="PRO_5018172554" description="Phospholipase" evidence="1">
    <location>
        <begin position="27"/>
        <end position="261"/>
    </location>
</feature>
<dbReference type="Pfam" id="PF09056">
    <property type="entry name" value="Phospholip_A2_3"/>
    <property type="match status" value="1"/>
</dbReference>
<organism evidence="2 3">
    <name type="scientific">Micromonospora inaquosa</name>
    <dbReference type="NCBI Taxonomy" id="2203716"/>
    <lineage>
        <taxon>Bacteria</taxon>
        <taxon>Bacillati</taxon>
        <taxon>Actinomycetota</taxon>
        <taxon>Actinomycetes</taxon>
        <taxon>Micromonosporales</taxon>
        <taxon>Micromonosporaceae</taxon>
        <taxon>Micromonospora</taxon>
    </lineage>
</organism>
<dbReference type="GO" id="GO:0004623">
    <property type="term" value="F:phospholipase A2 activity"/>
    <property type="evidence" value="ECO:0007669"/>
    <property type="project" value="InterPro"/>
</dbReference>
<dbReference type="EMBL" id="QGSZ01000153">
    <property type="protein sequence ID" value="RQX05618.1"/>
    <property type="molecule type" value="Genomic_DNA"/>
</dbReference>
<reference evidence="2 3" key="1">
    <citation type="submission" date="2018-05" db="EMBL/GenBank/DDBJ databases">
        <title>Micromonospora from Atacama Desert.</title>
        <authorList>
            <person name="Carro L."/>
            <person name="Goodfellow M."/>
            <person name="Klenk H.-P."/>
        </authorList>
    </citation>
    <scope>NUCLEOTIDE SEQUENCE [LARGE SCALE GENOMIC DNA]</scope>
    <source>
        <strain evidence="2 3">LB39</strain>
    </source>
</reference>
<sequence length="261" mass="26649">MRIKAGLLAVCTGLSALALSPSGAEAAIERPAVVTVSASPAADLAPAVVKGPKSPHSFPTTVALPAGASLHLARSAGPDRSSAGEVVVRNAEGEVVGAYDAPYALGANGELLAATYRIEGGSLVRSVPVADAAAYPLTVLASGYNPVRVPAASTRTGPSAAVTKVTVPANYVYNPSLGSLHDYCTSSPDSYLAADFRGPCARHDMCYEAPGNNKLNCDNTLYQHLGNNCTFAYPSSSAMRNSCISVAAVYWAAVTAFGDDN</sequence>
<dbReference type="Proteomes" id="UP000282312">
    <property type="component" value="Unassembled WGS sequence"/>
</dbReference>
<dbReference type="InterPro" id="IPR036444">
    <property type="entry name" value="PLipase_A2_dom_sf"/>
</dbReference>
<accession>A0A3N9WXL3</accession>
<dbReference type="AlphaFoldDB" id="A0A3N9WXL3"/>
<evidence type="ECO:0000313" key="2">
    <source>
        <dbReference type="EMBL" id="RQX05618.1"/>
    </source>
</evidence>
<dbReference type="SUPFAM" id="SSF48619">
    <property type="entry name" value="Phospholipase A2, PLA2"/>
    <property type="match status" value="1"/>
</dbReference>
<proteinExistence type="predicted"/>
<keyword evidence="1" id="KW-0732">Signal</keyword>